<dbReference type="OrthoDB" id="2381278at2"/>
<dbReference type="AlphaFoldDB" id="A0A3A6PLH6"/>
<feature type="transmembrane region" description="Helical" evidence="8">
    <location>
        <begin position="305"/>
        <end position="328"/>
    </location>
</feature>
<evidence type="ECO:0000256" key="8">
    <source>
        <dbReference type="SAM" id="Phobius"/>
    </source>
</evidence>
<dbReference type="PANTHER" id="PTHR34975">
    <property type="entry name" value="SPORE GERMINATION PROTEIN A2"/>
    <property type="match status" value="1"/>
</dbReference>
<evidence type="ECO:0000256" key="2">
    <source>
        <dbReference type="ARBA" id="ARBA00007998"/>
    </source>
</evidence>
<feature type="transmembrane region" description="Helical" evidence="8">
    <location>
        <begin position="117"/>
        <end position="137"/>
    </location>
</feature>
<keyword evidence="6 8" id="KW-1133">Transmembrane helix</keyword>
<evidence type="ECO:0000256" key="7">
    <source>
        <dbReference type="ARBA" id="ARBA00023136"/>
    </source>
</evidence>
<comment type="caution">
    <text evidence="9">The sequence shown here is derived from an EMBL/GenBank/DDBJ whole genome shotgun (WGS) entry which is preliminary data.</text>
</comment>
<evidence type="ECO:0000256" key="6">
    <source>
        <dbReference type="ARBA" id="ARBA00022989"/>
    </source>
</evidence>
<protein>
    <submittedName>
        <fullName evidence="9">Uncharacterized protein</fullName>
    </submittedName>
</protein>
<evidence type="ECO:0000256" key="5">
    <source>
        <dbReference type="ARBA" id="ARBA00022692"/>
    </source>
</evidence>
<feature type="transmembrane region" description="Helical" evidence="8">
    <location>
        <begin position="340"/>
        <end position="358"/>
    </location>
</feature>
<evidence type="ECO:0000256" key="1">
    <source>
        <dbReference type="ARBA" id="ARBA00004141"/>
    </source>
</evidence>
<keyword evidence="4" id="KW-0309">Germination</keyword>
<evidence type="ECO:0000256" key="3">
    <source>
        <dbReference type="ARBA" id="ARBA00022448"/>
    </source>
</evidence>
<evidence type="ECO:0000313" key="9">
    <source>
        <dbReference type="EMBL" id="RJX40586.1"/>
    </source>
</evidence>
<evidence type="ECO:0000256" key="4">
    <source>
        <dbReference type="ARBA" id="ARBA00022544"/>
    </source>
</evidence>
<dbReference type="InterPro" id="IPR004761">
    <property type="entry name" value="Spore_GerAB"/>
</dbReference>
<reference evidence="9 10" key="1">
    <citation type="submission" date="2018-09" db="EMBL/GenBank/DDBJ databases">
        <title>Paenibacillus aracenensis nov. sp. isolated from a cave in southern Spain.</title>
        <authorList>
            <person name="Jurado V."/>
            <person name="Gutierrez-Patricio S."/>
            <person name="Gonzalez-Pimentel J.L."/>
            <person name="Miller A.Z."/>
            <person name="Laiz L."/>
            <person name="Saiz-Jimenez C."/>
        </authorList>
    </citation>
    <scope>NUCLEOTIDE SEQUENCE [LARGE SCALE GENOMIC DNA]</scope>
    <source>
        <strain evidence="9 10">JCM 19203</strain>
    </source>
</reference>
<comment type="similarity">
    <text evidence="2">Belongs to the amino acid-polyamine-organocation (APC) superfamily. Spore germination protein (SGP) (TC 2.A.3.9) family.</text>
</comment>
<proteinExistence type="inferred from homology"/>
<feature type="transmembrane region" description="Helical" evidence="8">
    <location>
        <begin position="80"/>
        <end position="105"/>
    </location>
</feature>
<feature type="transmembrane region" description="Helical" evidence="8">
    <location>
        <begin position="40"/>
        <end position="59"/>
    </location>
</feature>
<keyword evidence="3" id="KW-0813">Transport</keyword>
<organism evidence="9 10">
    <name type="scientific">Paenibacillus pinisoli</name>
    <dbReference type="NCBI Taxonomy" id="1276110"/>
    <lineage>
        <taxon>Bacteria</taxon>
        <taxon>Bacillati</taxon>
        <taxon>Bacillota</taxon>
        <taxon>Bacilli</taxon>
        <taxon>Bacillales</taxon>
        <taxon>Paenibacillaceae</taxon>
        <taxon>Paenibacillus</taxon>
    </lineage>
</organism>
<dbReference type="GO" id="GO:0009847">
    <property type="term" value="P:spore germination"/>
    <property type="evidence" value="ECO:0007669"/>
    <property type="project" value="InterPro"/>
</dbReference>
<dbReference type="Pfam" id="PF03845">
    <property type="entry name" value="Spore_permease"/>
    <property type="match status" value="1"/>
</dbReference>
<dbReference type="EMBL" id="QXQB01000001">
    <property type="protein sequence ID" value="RJX40586.1"/>
    <property type="molecule type" value="Genomic_DNA"/>
</dbReference>
<gene>
    <name evidence="9" type="ORF">D3P09_00775</name>
</gene>
<keyword evidence="7 8" id="KW-0472">Membrane</keyword>
<comment type="subcellular location">
    <subcellularLocation>
        <location evidence="1">Membrane</location>
        <topology evidence="1">Multi-pass membrane protein</topology>
    </subcellularLocation>
</comment>
<name>A0A3A6PLH6_9BACL</name>
<dbReference type="Proteomes" id="UP000267798">
    <property type="component" value="Unassembled WGS sequence"/>
</dbReference>
<accession>A0A3A6PLH6</accession>
<keyword evidence="10" id="KW-1185">Reference proteome</keyword>
<dbReference type="PANTHER" id="PTHR34975:SF2">
    <property type="entry name" value="SPORE GERMINATION PROTEIN A2"/>
    <property type="match status" value="1"/>
</dbReference>
<feature type="transmembrane region" description="Helical" evidence="8">
    <location>
        <begin position="144"/>
        <end position="164"/>
    </location>
</feature>
<sequence>MVMRMDKTGQVVAVYLISHIGIIFIFYPGQILESAESSHWLPITIGFCFYLVMIGIYLKGIRCFGGRSSIITILQERGKIVALAMLLPVAVYFTVVAIVTLRAYAEVIMSLFLTSTPIWAIMALLLGTAVYIAYLGLEAIFRTALLVVLLGVPIILFVLFSSFQNADWYYVFPLLDKGTMSFSFLGHTAFYKSMLVFSGGFLFLGFIQPALTYKPSKVIVACVCMLPILLLSVYIPVLTYGRSTAVLFNLPFLEAAETVEITWLMFDRVSMFFMICLISFIMLLLALIIWMIVQVLRMAARTPDWVPLLILAAIIYLVCLFIPDWLVLDRLLWWNVIPRIYSIIVLPVALLVMGYRYMKKRKVEAEQ</sequence>
<feature type="transmembrane region" description="Helical" evidence="8">
    <location>
        <begin position="218"/>
        <end position="237"/>
    </location>
</feature>
<feature type="transmembrane region" description="Helical" evidence="8">
    <location>
        <begin position="12"/>
        <end position="28"/>
    </location>
</feature>
<dbReference type="GO" id="GO:0016020">
    <property type="term" value="C:membrane"/>
    <property type="evidence" value="ECO:0007669"/>
    <property type="project" value="UniProtKB-SubCell"/>
</dbReference>
<keyword evidence="5 8" id="KW-0812">Transmembrane</keyword>
<feature type="transmembrane region" description="Helical" evidence="8">
    <location>
        <begin position="271"/>
        <end position="293"/>
    </location>
</feature>
<evidence type="ECO:0000313" key="10">
    <source>
        <dbReference type="Proteomes" id="UP000267798"/>
    </source>
</evidence>
<feature type="transmembrane region" description="Helical" evidence="8">
    <location>
        <begin position="184"/>
        <end position="206"/>
    </location>
</feature>